<keyword evidence="10" id="KW-1185">Reference proteome</keyword>
<evidence type="ECO:0000256" key="6">
    <source>
        <dbReference type="RuleBase" id="RU367089"/>
    </source>
</evidence>
<feature type="region of interest" description="Disordered" evidence="7">
    <location>
        <begin position="684"/>
        <end position="703"/>
    </location>
</feature>
<feature type="compositionally biased region" description="Polar residues" evidence="7">
    <location>
        <begin position="597"/>
        <end position="609"/>
    </location>
</feature>
<dbReference type="PANTHER" id="PTHR12372:SF4">
    <property type="entry name" value="PECANEX-LIKE PROTEIN 3"/>
    <property type="match status" value="1"/>
</dbReference>
<feature type="transmembrane region" description="Helical" evidence="6">
    <location>
        <begin position="34"/>
        <end position="50"/>
    </location>
</feature>
<name>A0AAN8L9U1_9TELE</name>
<dbReference type="InterPro" id="IPR039797">
    <property type="entry name" value="Pecanex"/>
</dbReference>
<feature type="region of interest" description="Disordered" evidence="7">
    <location>
        <begin position="2157"/>
        <end position="2222"/>
    </location>
</feature>
<dbReference type="Pfam" id="PF05041">
    <property type="entry name" value="Pecanex_C"/>
    <property type="match status" value="1"/>
</dbReference>
<feature type="transmembrane region" description="Helical" evidence="6">
    <location>
        <begin position="1143"/>
        <end position="1162"/>
    </location>
</feature>
<feature type="region of interest" description="Disordered" evidence="7">
    <location>
        <begin position="324"/>
        <end position="395"/>
    </location>
</feature>
<feature type="transmembrane region" description="Helical" evidence="6">
    <location>
        <begin position="957"/>
        <end position="975"/>
    </location>
</feature>
<keyword evidence="5 6" id="KW-0472">Membrane</keyword>
<feature type="compositionally biased region" description="Polar residues" evidence="7">
    <location>
        <begin position="2187"/>
        <end position="2202"/>
    </location>
</feature>
<feature type="transmembrane region" description="Helical" evidence="6">
    <location>
        <begin position="1019"/>
        <end position="1037"/>
    </location>
</feature>
<reference evidence="9 10" key="1">
    <citation type="submission" date="2021-04" db="EMBL/GenBank/DDBJ databases">
        <authorList>
            <person name="De Guttry C."/>
            <person name="Zahm M."/>
            <person name="Klopp C."/>
            <person name="Cabau C."/>
            <person name="Louis A."/>
            <person name="Berthelot C."/>
            <person name="Parey E."/>
            <person name="Roest Crollius H."/>
            <person name="Montfort J."/>
            <person name="Robinson-Rechavi M."/>
            <person name="Bucao C."/>
            <person name="Bouchez O."/>
            <person name="Gislard M."/>
            <person name="Lluch J."/>
            <person name="Milhes M."/>
            <person name="Lampietro C."/>
            <person name="Lopez Roques C."/>
            <person name="Donnadieu C."/>
            <person name="Braasch I."/>
            <person name="Desvignes T."/>
            <person name="Postlethwait J."/>
            <person name="Bobe J."/>
            <person name="Wedekind C."/>
            <person name="Guiguen Y."/>
        </authorList>
    </citation>
    <scope>NUCLEOTIDE SEQUENCE [LARGE SCALE GENOMIC DNA]</scope>
    <source>
        <strain evidence="9">Cs_M1</strain>
        <tissue evidence="9">Blood</tissue>
    </source>
</reference>
<evidence type="ECO:0000256" key="4">
    <source>
        <dbReference type="ARBA" id="ARBA00022989"/>
    </source>
</evidence>
<feature type="transmembrane region" description="Helical" evidence="6">
    <location>
        <begin position="57"/>
        <end position="77"/>
    </location>
</feature>
<feature type="transmembrane region" description="Helical" evidence="6">
    <location>
        <begin position="1244"/>
        <end position="1261"/>
    </location>
</feature>
<feature type="compositionally biased region" description="Low complexity" evidence="7">
    <location>
        <begin position="562"/>
        <end position="571"/>
    </location>
</feature>
<evidence type="ECO:0000256" key="7">
    <source>
        <dbReference type="SAM" id="MobiDB-lite"/>
    </source>
</evidence>
<evidence type="ECO:0000256" key="5">
    <source>
        <dbReference type="ARBA" id="ARBA00023136"/>
    </source>
</evidence>
<feature type="region of interest" description="Disordered" evidence="7">
    <location>
        <begin position="2003"/>
        <end position="2058"/>
    </location>
</feature>
<keyword evidence="3 6" id="KW-0812">Transmembrane</keyword>
<dbReference type="PANTHER" id="PTHR12372">
    <property type="entry name" value="PECANEX"/>
    <property type="match status" value="1"/>
</dbReference>
<feature type="region of interest" description="Disordered" evidence="7">
    <location>
        <begin position="273"/>
        <end position="294"/>
    </location>
</feature>
<organism evidence="9 10">
    <name type="scientific">Coregonus suidteri</name>
    <dbReference type="NCBI Taxonomy" id="861788"/>
    <lineage>
        <taxon>Eukaryota</taxon>
        <taxon>Metazoa</taxon>
        <taxon>Chordata</taxon>
        <taxon>Craniata</taxon>
        <taxon>Vertebrata</taxon>
        <taxon>Euteleostomi</taxon>
        <taxon>Actinopterygii</taxon>
        <taxon>Neopterygii</taxon>
        <taxon>Teleostei</taxon>
        <taxon>Protacanthopterygii</taxon>
        <taxon>Salmoniformes</taxon>
        <taxon>Salmonidae</taxon>
        <taxon>Coregoninae</taxon>
        <taxon>Coregonus</taxon>
    </lineage>
</organism>
<protein>
    <recommendedName>
        <fullName evidence="6">Pecanex-like protein</fullName>
    </recommendedName>
</protein>
<feature type="compositionally biased region" description="Basic residues" evidence="7">
    <location>
        <begin position="499"/>
        <end position="510"/>
    </location>
</feature>
<feature type="region of interest" description="Disordered" evidence="7">
    <location>
        <begin position="489"/>
        <end position="539"/>
    </location>
</feature>
<evidence type="ECO:0000259" key="8">
    <source>
        <dbReference type="Pfam" id="PF05041"/>
    </source>
</evidence>
<feature type="compositionally biased region" description="Pro residues" evidence="7">
    <location>
        <begin position="2049"/>
        <end position="2058"/>
    </location>
</feature>
<comment type="caution">
    <text evidence="9">The sequence shown here is derived from an EMBL/GenBank/DDBJ whole genome shotgun (WGS) entry which is preliminary data.</text>
</comment>
<accession>A0AAN8L9U1</accession>
<dbReference type="Proteomes" id="UP001356427">
    <property type="component" value="Unassembled WGS sequence"/>
</dbReference>
<comment type="similarity">
    <text evidence="2 6">Belongs to the pecanex family.</text>
</comment>
<dbReference type="EMBL" id="JAGTTL010000022">
    <property type="protein sequence ID" value="KAK6305633.1"/>
    <property type="molecule type" value="Genomic_DNA"/>
</dbReference>
<feature type="compositionally biased region" description="Low complexity" evidence="7">
    <location>
        <begin position="583"/>
        <end position="592"/>
    </location>
</feature>
<gene>
    <name evidence="9" type="ORF">J4Q44_G00244130</name>
</gene>
<feature type="region of interest" description="Disordered" evidence="7">
    <location>
        <begin position="726"/>
        <end position="787"/>
    </location>
</feature>
<dbReference type="GO" id="GO:0016020">
    <property type="term" value="C:membrane"/>
    <property type="evidence" value="ECO:0007669"/>
    <property type="project" value="UniProtKB-SubCell"/>
</dbReference>
<sequence>MGSQALQILRQGVWASLTGGWYVDPHQSTFSNCFHLYLWIFLLAVPFLLYMSLPPSLVVAAVYCAVVVAFFTAIKAVNFHLHAMFDLGEIVEKRQASLITDVPRLQEGDDGSGGHDGNQHWDSNVGVEMTVFRKVNSTPPVRCSSQHTLFGLNQVSEFLPQLDDSGVSKDIKDLMREEGTNNLIVTSARREIFCHSSQDPIHVANMDPSCLAAAVGGEFPGLRGVGTGIAGGFGSLQPGMCISIPPSPSSQEDGGEKGQLEEIEGMLEQLSQHSPDETYSPLGPSAESGSLGDAPISPLIKSSLSEELSENLLGLGLDPVAFAPGTEHPGSRSGVAMTGGSTDSCFSGGGATTDRETRSTVSSYRSEKTDSTQLESPSLSLPRNIDSGTPTSAQALGTSTLEPAEESVLQGGSDTDDLSDSELLRSPAKELSLGQGLDKTLASSVPSGLALGLVSSEPALPVSSIPFLHSEQPSLQAQQVVRPKDLKLLRTGGSSVGHRPGRRKAPRKRGGAGSSSFDCGSYRRHHNHGQHRDYIPVRSRLGAKTYSESLFEDSSDEDDGSDMSAGSSLGSQRHYSSDDDDSSSSTSCYSPDLANAGVTNTPPSSTQLPISREGELSETSGPTLSQRPQRSASTASAKTHARVLSMDGAGGGHTSTVVLPSTMLTSSTPAPRPLTISKSDLEAQTSHTDGFPGTHHHHLDSLGGSWAGNQTGWRAGELVEEGAVGGALAPEEGGKRDSVSSVKRTQAIRRRHNAGSNPTPPPSTMGSPPSLQDLQRARTSSHSRTRTLPSALQFATSLLLPRGGVHEASTFDDTTEGAVHYFYDEGGVKRSYTFGPAGGGFEDPVVERERQSQSSSFTSTDVQEGAPVLTVLQPRPVVLQGMQVRRVPLEMSEMPEFDLDHESLHESQENTLMIEEKSKPKQYYRFWVLPGKWLRVRYDRLALLALLDRNRGVGENVFAVALASMVAFLGFLLLLQGFFRDIWVFQFCLVIASCQYSLLKSVQPDAASPMHGHNWIIVYSRPVYFCLCCALVWVFDLAGRSGNLQPFSLYGVTFFSTHFLLCARDVLIVFALCFPIIFLFGLLPQVNTFLMCLLEQVDMHIFGGTATTSPLSSLYSLLRSVLVTVLLYGFCLGAIIAPWEHPHVPVLFSVFCGLLLACSYHLSRQSSDPIILWSLVRSKFFPELEGRTPEEPPLEIKDPLPEKLRNSVKEIFHSDLVMCPLMAVITFAISASTVFIALQPALSYVLYMVAGVVGFITHYLLPQLRKQLPWFCLAHPVLRSREYSQFEVRDAAQLMWFEKLYAWLQCVEKYFIYPAVVLNSLTTEAQLVSQNPMKLDIYGRALFISLAGMKLLRSSFCSPSLQYVTLCFTALFFLFDYPHFSETFLLDYYLMSILFSKLWDLLYKLRFVLTYIAPWQITWGSAFHAFAQPFAVPHSAMLFVQAVFSALFSTPLNPVLGSAVFVTSYTRPVKFWERDYNTKRVDHSNTRLATQLDRNPGADDNNLNSIFYEHLTRSLQHSLCGDLLLGRWGNYTTGDCFILASDYLNALVHIIEIGNGLVTFQLRGLEFRGTYCQQREVEAITEGVEEDEGCCCCEPGHLPHMLSFNAAFGQRWLAWEVASTKYVLEGYSISDNNAASMLQVFDLRKILITYYVKSILYYVTHSPKLEEWLANEMVQEALRPCLGPAYVDSDPTFNLNIDEDYDHRASGVTPSAFCMVYLDWIQYCNSRRQTPVEESERDSPLVTLCFGLCVLGRRALGTASHSMSASLEPFLYGLHALFKGDFRITSPRDEWVFADMDLLNRVVAPGVRMSLKLHQDHFTSPDEYEDPVVLYDAITANEEKMVISHEGDPVWRSAILANMPSLLALRHVMDDGSDEYKIIMLNKRFLSFRVIKVNRECVRGLWAGQQQELVFLRNRNPERGSIQNAKQALRNMINSSCDQPIGYPIYVSPLTTSFAGGHTQLRSVWGGPVSPHNIYTWLISSWDGLQKGCGAGCNSGGNIEDSDCGGGSTSISNNPSAHTTQSTPASSLPLPQPHFTSIHPPMGTDNPVGPTPTWPHHPQPLPLALLSQSEGRMDAGLVTSLHRTSSIQGLLGQHLSSSQLSFSSSVVMPPLPSPGSFLDGGHRGSGRAGLGHGLGQGSGLPYEGLYGKWSLSGRKGFNGPTATESDGGASQFIRTQSTPPALPPRASPTQDPLGVTQSTETTPPSPAPREESTELPLLEHLG</sequence>
<feature type="transmembrane region" description="Helical" evidence="6">
    <location>
        <begin position="1067"/>
        <end position="1094"/>
    </location>
</feature>
<feature type="domain" description="Pecanex C-terminal" evidence="8">
    <location>
        <begin position="1735"/>
        <end position="1959"/>
    </location>
</feature>
<keyword evidence="4 6" id="KW-1133">Transmembrane helix</keyword>
<feature type="transmembrane region" description="Helical" evidence="6">
    <location>
        <begin position="1114"/>
        <end position="1137"/>
    </location>
</feature>
<comment type="subcellular location">
    <subcellularLocation>
        <location evidence="1 6">Membrane</location>
        <topology evidence="1 6">Multi-pass membrane protein</topology>
    </subcellularLocation>
</comment>
<feature type="region of interest" description="Disordered" evidence="7">
    <location>
        <begin position="551"/>
        <end position="640"/>
    </location>
</feature>
<evidence type="ECO:0000256" key="2">
    <source>
        <dbReference type="ARBA" id="ARBA00010170"/>
    </source>
</evidence>
<evidence type="ECO:0000313" key="9">
    <source>
        <dbReference type="EMBL" id="KAK6305633.1"/>
    </source>
</evidence>
<feature type="transmembrane region" description="Helical" evidence="6">
    <location>
        <begin position="1216"/>
        <end position="1238"/>
    </location>
</feature>
<feature type="region of interest" description="Disordered" evidence="7">
    <location>
        <begin position="2113"/>
        <end position="2136"/>
    </location>
</feature>
<evidence type="ECO:0000313" key="10">
    <source>
        <dbReference type="Proteomes" id="UP001356427"/>
    </source>
</evidence>
<evidence type="ECO:0000256" key="1">
    <source>
        <dbReference type="ARBA" id="ARBA00004141"/>
    </source>
</evidence>
<feature type="compositionally biased region" description="Acidic residues" evidence="7">
    <location>
        <begin position="551"/>
        <end position="561"/>
    </location>
</feature>
<feature type="compositionally biased region" description="Polar residues" evidence="7">
    <location>
        <begin position="617"/>
        <end position="637"/>
    </location>
</feature>
<feature type="compositionally biased region" description="Polar residues" evidence="7">
    <location>
        <begin position="371"/>
        <end position="395"/>
    </location>
</feature>
<proteinExistence type="inferred from homology"/>
<feature type="compositionally biased region" description="Gly residues" evidence="7">
    <location>
        <begin position="2126"/>
        <end position="2136"/>
    </location>
</feature>
<evidence type="ECO:0000256" key="3">
    <source>
        <dbReference type="ARBA" id="ARBA00022692"/>
    </source>
</evidence>
<feature type="compositionally biased region" description="Polar residues" evidence="7">
    <location>
        <begin position="2009"/>
        <end position="2026"/>
    </location>
</feature>
<dbReference type="InterPro" id="IPR007735">
    <property type="entry name" value="Pecanex_C"/>
</dbReference>
<feature type="transmembrane region" description="Helical" evidence="6">
    <location>
        <begin position="982"/>
        <end position="999"/>
    </location>
</feature>